<evidence type="ECO:0000313" key="2">
    <source>
        <dbReference type="EMBL" id="KAL0100720.1"/>
    </source>
</evidence>
<evidence type="ECO:0000256" key="1">
    <source>
        <dbReference type="SAM" id="MobiDB-lite"/>
    </source>
</evidence>
<reference evidence="2 3" key="1">
    <citation type="submission" date="2023-03" db="EMBL/GenBank/DDBJ databases">
        <title>High recombination rates correlate with genetic variation in Cardiocondyla obscurior ants.</title>
        <authorList>
            <person name="Errbii M."/>
        </authorList>
    </citation>
    <scope>NUCLEOTIDE SEQUENCE [LARGE SCALE GENOMIC DNA]</scope>
    <source>
        <strain evidence="2">Alpha-2009</strain>
        <tissue evidence="2">Whole body</tissue>
    </source>
</reference>
<feature type="region of interest" description="Disordered" evidence="1">
    <location>
        <begin position="12"/>
        <end position="88"/>
    </location>
</feature>
<protein>
    <submittedName>
        <fullName evidence="2">Uncharacterized protein</fullName>
    </submittedName>
</protein>
<evidence type="ECO:0000313" key="3">
    <source>
        <dbReference type="Proteomes" id="UP001430953"/>
    </source>
</evidence>
<dbReference type="EMBL" id="JADYXP020000025">
    <property type="protein sequence ID" value="KAL0100720.1"/>
    <property type="molecule type" value="Genomic_DNA"/>
</dbReference>
<name>A0AAW2ECJ6_9HYME</name>
<accession>A0AAW2ECJ6</accession>
<organism evidence="2 3">
    <name type="scientific">Cardiocondyla obscurior</name>
    <dbReference type="NCBI Taxonomy" id="286306"/>
    <lineage>
        <taxon>Eukaryota</taxon>
        <taxon>Metazoa</taxon>
        <taxon>Ecdysozoa</taxon>
        <taxon>Arthropoda</taxon>
        <taxon>Hexapoda</taxon>
        <taxon>Insecta</taxon>
        <taxon>Pterygota</taxon>
        <taxon>Neoptera</taxon>
        <taxon>Endopterygota</taxon>
        <taxon>Hymenoptera</taxon>
        <taxon>Apocrita</taxon>
        <taxon>Aculeata</taxon>
        <taxon>Formicoidea</taxon>
        <taxon>Formicidae</taxon>
        <taxon>Myrmicinae</taxon>
        <taxon>Cardiocondyla</taxon>
    </lineage>
</organism>
<keyword evidence="3" id="KW-1185">Reference proteome</keyword>
<sequence length="88" mass="9497">MPQQPLALQQASLLPLPPLSRSHPPTSSQSASFSPSKCVKGIPADTHNSLNILRSGRRSFENRRRTHGRGKIRETKYNPVGAGIAPSG</sequence>
<proteinExistence type="predicted"/>
<gene>
    <name evidence="2" type="ORF">PUN28_019241</name>
</gene>
<comment type="caution">
    <text evidence="2">The sequence shown here is derived from an EMBL/GenBank/DDBJ whole genome shotgun (WGS) entry which is preliminary data.</text>
</comment>
<dbReference type="Proteomes" id="UP001430953">
    <property type="component" value="Unassembled WGS sequence"/>
</dbReference>
<dbReference type="AlphaFoldDB" id="A0AAW2ECJ6"/>
<feature type="compositionally biased region" description="Low complexity" evidence="1">
    <location>
        <begin position="12"/>
        <end position="36"/>
    </location>
</feature>